<keyword evidence="1" id="KW-0812">Transmembrane</keyword>
<dbReference type="GO" id="GO:0050380">
    <property type="term" value="F:undecaprenyl-diphosphatase activity"/>
    <property type="evidence" value="ECO:0007669"/>
    <property type="project" value="UniProtKB-EC"/>
</dbReference>
<dbReference type="RefSeq" id="WP_179453687.1">
    <property type="nucleotide sequence ID" value="NZ_BAAAPX010000001.1"/>
</dbReference>
<dbReference type="InterPro" id="IPR036938">
    <property type="entry name" value="PAP2/HPO_sf"/>
</dbReference>
<feature type="transmembrane region" description="Helical" evidence="1">
    <location>
        <begin position="108"/>
        <end position="127"/>
    </location>
</feature>
<feature type="transmembrane region" description="Helical" evidence="1">
    <location>
        <begin position="156"/>
        <end position="182"/>
    </location>
</feature>
<dbReference type="SMART" id="SM00014">
    <property type="entry name" value="acidPPc"/>
    <property type="match status" value="1"/>
</dbReference>
<evidence type="ECO:0000313" key="4">
    <source>
        <dbReference type="Proteomes" id="UP000589620"/>
    </source>
</evidence>
<proteinExistence type="predicted"/>
<sequence>MTVPHPAPPSEDAEGHDVVKAARVARRWPVVAGSVAVVVVVGLGLIIALRPREPFAIDAEWMGEIVEHRSPLWLGPALFFNYAGGSIIGSVVIPVLIFLLLLAFRRPWGAAFFAIASVLSVVCVQVLKHTVGRARPTEILVHADTGSFPSGHTANAATMVVVLGILFPRVWVWCVGVVWAVLMAVSRTYLGAHWISDTIGGILLGAGVAVIVWAPLAHRLAIEATQPHPFWLARRHAPVE</sequence>
<feature type="transmembrane region" description="Helical" evidence="1">
    <location>
        <begin position="79"/>
        <end position="101"/>
    </location>
</feature>
<dbReference type="PANTHER" id="PTHR14969:SF13">
    <property type="entry name" value="AT30094P"/>
    <property type="match status" value="1"/>
</dbReference>
<dbReference type="InterPro" id="IPR000326">
    <property type="entry name" value="PAP2/HPO"/>
</dbReference>
<gene>
    <name evidence="3" type="ORF">BJ963_000003</name>
</gene>
<dbReference type="SUPFAM" id="SSF48317">
    <property type="entry name" value="Acid phosphatase/Vanadium-dependent haloperoxidase"/>
    <property type="match status" value="1"/>
</dbReference>
<dbReference type="EC" id="3.6.1.27" evidence="3"/>
<feature type="transmembrane region" description="Helical" evidence="1">
    <location>
        <begin position="194"/>
        <end position="216"/>
    </location>
</feature>
<organism evidence="3 4">
    <name type="scientific">Leifsonia soli</name>
    <dbReference type="NCBI Taxonomy" id="582665"/>
    <lineage>
        <taxon>Bacteria</taxon>
        <taxon>Bacillati</taxon>
        <taxon>Actinomycetota</taxon>
        <taxon>Actinomycetes</taxon>
        <taxon>Micrococcales</taxon>
        <taxon>Microbacteriaceae</taxon>
        <taxon>Leifsonia</taxon>
    </lineage>
</organism>
<comment type="caution">
    <text evidence="3">The sequence shown here is derived from an EMBL/GenBank/DDBJ whole genome shotgun (WGS) entry which is preliminary data.</text>
</comment>
<evidence type="ECO:0000259" key="2">
    <source>
        <dbReference type="SMART" id="SM00014"/>
    </source>
</evidence>
<feature type="transmembrane region" description="Helical" evidence="1">
    <location>
        <begin position="30"/>
        <end position="49"/>
    </location>
</feature>
<dbReference type="Gene3D" id="1.20.144.10">
    <property type="entry name" value="Phosphatidic acid phosphatase type 2/haloperoxidase"/>
    <property type="match status" value="2"/>
</dbReference>
<dbReference type="Proteomes" id="UP000589620">
    <property type="component" value="Unassembled WGS sequence"/>
</dbReference>
<name>A0A852SV37_9MICO</name>
<dbReference type="EMBL" id="JACCBJ010000001">
    <property type="protein sequence ID" value="NYD72484.1"/>
    <property type="molecule type" value="Genomic_DNA"/>
</dbReference>
<feature type="domain" description="Phosphatidic acid phosphatase type 2/haloperoxidase" evidence="2">
    <location>
        <begin position="108"/>
        <end position="213"/>
    </location>
</feature>
<accession>A0A852SV37</accession>
<protein>
    <submittedName>
        <fullName evidence="3">Undecaprenyl-diphosphatase</fullName>
        <ecNumber evidence="3">3.6.1.27</ecNumber>
    </submittedName>
</protein>
<keyword evidence="1" id="KW-0472">Membrane</keyword>
<keyword evidence="3" id="KW-0378">Hydrolase</keyword>
<dbReference type="PANTHER" id="PTHR14969">
    <property type="entry name" value="SPHINGOSINE-1-PHOSPHATE PHOSPHOHYDROLASE"/>
    <property type="match status" value="1"/>
</dbReference>
<reference evidence="3 4" key="1">
    <citation type="submission" date="2020-07" db="EMBL/GenBank/DDBJ databases">
        <title>Sequencing the genomes of 1000 actinobacteria strains.</title>
        <authorList>
            <person name="Klenk H.-P."/>
        </authorList>
    </citation>
    <scope>NUCLEOTIDE SEQUENCE [LARGE SCALE GENOMIC DNA]</scope>
    <source>
        <strain evidence="3 4">DSM 23871</strain>
    </source>
</reference>
<dbReference type="CDD" id="cd03392">
    <property type="entry name" value="PAP2_like_2"/>
    <property type="match status" value="1"/>
</dbReference>
<dbReference type="Pfam" id="PF01569">
    <property type="entry name" value="PAP2"/>
    <property type="match status" value="1"/>
</dbReference>
<evidence type="ECO:0000313" key="3">
    <source>
        <dbReference type="EMBL" id="NYD72484.1"/>
    </source>
</evidence>
<keyword evidence="1" id="KW-1133">Transmembrane helix</keyword>
<evidence type="ECO:0000256" key="1">
    <source>
        <dbReference type="SAM" id="Phobius"/>
    </source>
</evidence>
<dbReference type="AlphaFoldDB" id="A0A852SV37"/>
<keyword evidence="4" id="KW-1185">Reference proteome</keyword>